<protein>
    <submittedName>
        <fullName evidence="2">Uncharacterized protein</fullName>
    </submittedName>
</protein>
<evidence type="ECO:0000313" key="2">
    <source>
        <dbReference type="EMBL" id="MBB5433894.1"/>
    </source>
</evidence>
<accession>A0A7W8QP53</accession>
<dbReference type="PROSITE" id="PS51257">
    <property type="entry name" value="PROKAR_LIPOPROTEIN"/>
    <property type="match status" value="1"/>
</dbReference>
<keyword evidence="1" id="KW-0472">Membrane</keyword>
<keyword evidence="3" id="KW-1185">Reference proteome</keyword>
<feature type="transmembrane region" description="Helical" evidence="1">
    <location>
        <begin position="60"/>
        <end position="81"/>
    </location>
</feature>
<evidence type="ECO:0000313" key="3">
    <source>
        <dbReference type="Proteomes" id="UP000572635"/>
    </source>
</evidence>
<dbReference type="AlphaFoldDB" id="A0A7W8QP53"/>
<sequence>MSTNRAPGTQASPSLRSRLLRAAAAGALAGLAGCTAADTTGAALGPTGTEPGFTAVHAVLATLGYLALLLAVAGLVAWALLRSLRVPLAGRSALLAVPLFLGYAALSVSADEAGLIPAGLAELIGWEVLWTATAGLLPMACATTTAVLLTGRLPRARRPAVSAQRGGPAR</sequence>
<organism evidence="2 3">
    <name type="scientific">Nocardiopsis composta</name>
    <dbReference type="NCBI Taxonomy" id="157465"/>
    <lineage>
        <taxon>Bacteria</taxon>
        <taxon>Bacillati</taxon>
        <taxon>Actinomycetota</taxon>
        <taxon>Actinomycetes</taxon>
        <taxon>Streptosporangiales</taxon>
        <taxon>Nocardiopsidaceae</taxon>
        <taxon>Nocardiopsis</taxon>
    </lineage>
</organism>
<evidence type="ECO:0000256" key="1">
    <source>
        <dbReference type="SAM" id="Phobius"/>
    </source>
</evidence>
<comment type="caution">
    <text evidence="2">The sequence shown here is derived from an EMBL/GenBank/DDBJ whole genome shotgun (WGS) entry which is preliminary data.</text>
</comment>
<reference evidence="2 3" key="1">
    <citation type="submission" date="2020-08" db="EMBL/GenBank/DDBJ databases">
        <title>Sequencing the genomes of 1000 actinobacteria strains.</title>
        <authorList>
            <person name="Klenk H.-P."/>
        </authorList>
    </citation>
    <scope>NUCLEOTIDE SEQUENCE [LARGE SCALE GENOMIC DNA]</scope>
    <source>
        <strain evidence="2 3">DSM 44551</strain>
    </source>
</reference>
<dbReference type="RefSeq" id="WP_184394047.1">
    <property type="nucleotide sequence ID" value="NZ_BAAAJD010000178.1"/>
</dbReference>
<dbReference type="EMBL" id="JACHDB010000001">
    <property type="protein sequence ID" value="MBB5433894.1"/>
    <property type="molecule type" value="Genomic_DNA"/>
</dbReference>
<keyword evidence="1" id="KW-0812">Transmembrane</keyword>
<proteinExistence type="predicted"/>
<feature type="transmembrane region" description="Helical" evidence="1">
    <location>
        <begin position="88"/>
        <end position="108"/>
    </location>
</feature>
<gene>
    <name evidence="2" type="ORF">HDA36_003978</name>
</gene>
<name>A0A7W8QP53_9ACTN</name>
<feature type="transmembrane region" description="Helical" evidence="1">
    <location>
        <begin position="128"/>
        <end position="149"/>
    </location>
</feature>
<dbReference type="Proteomes" id="UP000572635">
    <property type="component" value="Unassembled WGS sequence"/>
</dbReference>
<keyword evidence="1" id="KW-1133">Transmembrane helix</keyword>